<evidence type="ECO:0000259" key="1">
    <source>
        <dbReference type="Pfam" id="PF17517"/>
    </source>
</evidence>
<feature type="domain" description="IgGFc-binding protein N-terminal" evidence="1">
    <location>
        <begin position="15"/>
        <end position="178"/>
    </location>
</feature>
<organism evidence="2 3">
    <name type="scientific">Sandaracinus amylolyticus</name>
    <dbReference type="NCBI Taxonomy" id="927083"/>
    <lineage>
        <taxon>Bacteria</taxon>
        <taxon>Pseudomonadati</taxon>
        <taxon>Myxococcota</taxon>
        <taxon>Polyangia</taxon>
        <taxon>Polyangiales</taxon>
        <taxon>Sandaracinaceae</taxon>
        <taxon>Sandaracinus</taxon>
    </lineage>
</organism>
<gene>
    <name evidence="2" type="ORF">DB32_008687</name>
</gene>
<keyword evidence="3" id="KW-1185">Reference proteome</keyword>
<name>A0A0F6YMW6_9BACT</name>
<dbReference type="RefSeq" id="WP_053238393.1">
    <property type="nucleotide sequence ID" value="NZ_CP011125.1"/>
</dbReference>
<dbReference type="Proteomes" id="UP000034883">
    <property type="component" value="Chromosome"/>
</dbReference>
<reference evidence="2 3" key="1">
    <citation type="submission" date="2015-03" db="EMBL/GenBank/DDBJ databases">
        <title>Genome assembly of Sandaracinus amylolyticus DSM 53668.</title>
        <authorList>
            <person name="Sharma G."/>
            <person name="Subramanian S."/>
        </authorList>
    </citation>
    <scope>NUCLEOTIDE SEQUENCE [LARGE SCALE GENOMIC DNA]</scope>
    <source>
        <strain evidence="2 3">DSM 53668</strain>
    </source>
</reference>
<evidence type="ECO:0000313" key="2">
    <source>
        <dbReference type="EMBL" id="AKF11538.1"/>
    </source>
</evidence>
<proteinExistence type="predicted"/>
<protein>
    <recommendedName>
        <fullName evidence="1">IgGFc-binding protein N-terminal domain-containing protein</fullName>
    </recommendedName>
</protein>
<dbReference type="InterPro" id="IPR035234">
    <property type="entry name" value="IgGFc-bd_N"/>
</dbReference>
<evidence type="ECO:0000313" key="3">
    <source>
        <dbReference type="Proteomes" id="UP000034883"/>
    </source>
</evidence>
<dbReference type="EMBL" id="CP011125">
    <property type="protein sequence ID" value="AKF11538.1"/>
    <property type="molecule type" value="Genomic_DNA"/>
</dbReference>
<dbReference type="AlphaFoldDB" id="A0A0F6YMW6"/>
<sequence>MELAAVRQDGASVGIEGWGREHVGYAVGLEGAAAAGSVRIVAAFDGTDVDLEPAQRGIAGVVLDAGESVELEVEGAFRLVASEPILVVQTLGGTSISWVVAPVDRHRSEHAIDLPYGALDEHALVIVRPRETWTCIDGRVSGLARVARVGDWECCVTRVRAGAHRVIGERAFALVAIGREGIAPYASASL</sequence>
<dbReference type="Pfam" id="PF17517">
    <property type="entry name" value="IgGFc_binding"/>
    <property type="match status" value="1"/>
</dbReference>
<accession>A0A0F6YMW6</accession>
<dbReference type="STRING" id="927083.DB32_008687"/>
<dbReference type="KEGG" id="samy:DB32_008687"/>